<evidence type="ECO:0000256" key="1">
    <source>
        <dbReference type="ARBA" id="ARBA00023002"/>
    </source>
</evidence>
<proteinExistence type="predicted"/>
<protein>
    <submittedName>
        <fullName evidence="4">Flavin reductase family protein</fullName>
        <ecNumber evidence="4">1.-.-.-</ecNumber>
    </submittedName>
</protein>
<dbReference type="GO" id="GO:0016491">
    <property type="term" value="F:oxidoreductase activity"/>
    <property type="evidence" value="ECO:0007669"/>
    <property type="project" value="UniProtKB-KW"/>
</dbReference>
<keyword evidence="2" id="KW-0812">Transmembrane</keyword>
<gene>
    <name evidence="4" type="ORF">ACFSE1_01425</name>
</gene>
<dbReference type="Proteomes" id="UP001597322">
    <property type="component" value="Unassembled WGS sequence"/>
</dbReference>
<dbReference type="InterPro" id="IPR012349">
    <property type="entry name" value="Split_barrel_FMN-bd"/>
</dbReference>
<feature type="domain" description="Flavin reductase like" evidence="3">
    <location>
        <begin position="1"/>
        <end position="148"/>
    </location>
</feature>
<dbReference type="Pfam" id="PF01613">
    <property type="entry name" value="Flavin_Reduct"/>
    <property type="match status" value="1"/>
</dbReference>
<evidence type="ECO:0000259" key="3">
    <source>
        <dbReference type="SMART" id="SM00903"/>
    </source>
</evidence>
<dbReference type="EMBL" id="JBHUEQ010000003">
    <property type="protein sequence ID" value="MFD1744110.1"/>
    <property type="molecule type" value="Genomic_DNA"/>
</dbReference>
<evidence type="ECO:0000313" key="4">
    <source>
        <dbReference type="EMBL" id="MFD1744110.1"/>
    </source>
</evidence>
<dbReference type="PANTHER" id="PTHR30466:SF1">
    <property type="entry name" value="FMN REDUCTASE (NADH) RUTF"/>
    <property type="match status" value="1"/>
</dbReference>
<evidence type="ECO:0000313" key="5">
    <source>
        <dbReference type="Proteomes" id="UP001597322"/>
    </source>
</evidence>
<dbReference type="Gene3D" id="2.30.110.10">
    <property type="entry name" value="Electron Transport, Fmn-binding Protein, Chain A"/>
    <property type="match status" value="1"/>
</dbReference>
<dbReference type="EC" id="1.-.-.-" evidence="4"/>
<keyword evidence="2" id="KW-0472">Membrane</keyword>
<keyword evidence="5" id="KW-1185">Reference proteome</keyword>
<dbReference type="RefSeq" id="WP_377396541.1">
    <property type="nucleotide sequence ID" value="NZ_JBHUEQ010000003.1"/>
</dbReference>
<sequence>MARYAGHVQAVTTEWNGVRRGVTATAACSISDSPATVLACLNADNAKNLIFEESGRFALNALAVHHQPLARALAGFENLPTEDRFALGQWTTLSTGAPILTDAVAAFDCRLLEIRRIATHFVMIGTVVAMHLGPAASPLIYLDRSFHAM</sequence>
<evidence type="ECO:0000256" key="2">
    <source>
        <dbReference type="SAM" id="Phobius"/>
    </source>
</evidence>
<name>A0ABW4LY70_9HYPH</name>
<feature type="transmembrane region" description="Helical" evidence="2">
    <location>
        <begin position="120"/>
        <end position="141"/>
    </location>
</feature>
<reference evidence="5" key="1">
    <citation type="journal article" date="2019" name="Int. J. Syst. Evol. Microbiol.">
        <title>The Global Catalogue of Microorganisms (GCM) 10K type strain sequencing project: providing services to taxonomists for standard genome sequencing and annotation.</title>
        <authorList>
            <consortium name="The Broad Institute Genomics Platform"/>
            <consortium name="The Broad Institute Genome Sequencing Center for Infectious Disease"/>
            <person name="Wu L."/>
            <person name="Ma J."/>
        </authorList>
    </citation>
    <scope>NUCLEOTIDE SEQUENCE [LARGE SCALE GENOMIC DNA]</scope>
    <source>
        <strain evidence="5">CG52</strain>
    </source>
</reference>
<comment type="caution">
    <text evidence="4">The sequence shown here is derived from an EMBL/GenBank/DDBJ whole genome shotgun (WGS) entry which is preliminary data.</text>
</comment>
<accession>A0ABW4LY70</accession>
<dbReference type="SMART" id="SM00903">
    <property type="entry name" value="Flavin_Reduct"/>
    <property type="match status" value="1"/>
</dbReference>
<dbReference type="InterPro" id="IPR002563">
    <property type="entry name" value="Flavin_Rdtase-like_dom"/>
</dbReference>
<keyword evidence="1 4" id="KW-0560">Oxidoreductase</keyword>
<dbReference type="InterPro" id="IPR050268">
    <property type="entry name" value="NADH-dep_flavin_reductase"/>
</dbReference>
<dbReference type="PANTHER" id="PTHR30466">
    <property type="entry name" value="FLAVIN REDUCTASE"/>
    <property type="match status" value="1"/>
</dbReference>
<keyword evidence="2" id="KW-1133">Transmembrane helix</keyword>
<organism evidence="4 5">
    <name type="scientific">Rhizobium helianthi</name>
    <dbReference type="NCBI Taxonomy" id="1132695"/>
    <lineage>
        <taxon>Bacteria</taxon>
        <taxon>Pseudomonadati</taxon>
        <taxon>Pseudomonadota</taxon>
        <taxon>Alphaproteobacteria</taxon>
        <taxon>Hyphomicrobiales</taxon>
        <taxon>Rhizobiaceae</taxon>
        <taxon>Rhizobium/Agrobacterium group</taxon>
        <taxon>Rhizobium</taxon>
    </lineage>
</organism>
<dbReference type="SUPFAM" id="SSF50475">
    <property type="entry name" value="FMN-binding split barrel"/>
    <property type="match status" value="1"/>
</dbReference>